<proteinExistence type="inferred from homology"/>
<dbReference type="InterPro" id="IPR036291">
    <property type="entry name" value="NAD(P)-bd_dom_sf"/>
</dbReference>
<dbReference type="SUPFAM" id="SSF51735">
    <property type="entry name" value="NAD(P)-binding Rossmann-fold domains"/>
    <property type="match status" value="1"/>
</dbReference>
<accession>A0ABX0V108</accession>
<sequence>MTQIAVVTGATAGLGEIIARTLHGAGYRVAVTGRNHARALEIAAELDGTGETAVGLELEIAKRDHFEAALAQVVEKWGRVDVLVNNASVTRAQPVLDITTEEFNEVMAINAGGTFTGSQVFGRYFRDRGYGRIINLASLAGQNGGTATGAHYAASKGAILTLTKVFARDLAPYGVTVNAIAPGPLDSPIVHRTIPADRMPGVLSTIPVGTLGSQEFVARTVLHLASPDAGFVTGATWDINGGLYLR</sequence>
<dbReference type="PROSITE" id="PS00061">
    <property type="entry name" value="ADH_SHORT"/>
    <property type="match status" value="1"/>
</dbReference>
<dbReference type="InterPro" id="IPR057326">
    <property type="entry name" value="KR_dom"/>
</dbReference>
<comment type="caution">
    <text evidence="3">The sequence shown here is derived from an EMBL/GenBank/DDBJ whole genome shotgun (WGS) entry which is preliminary data.</text>
</comment>
<dbReference type="PANTHER" id="PTHR42879:SF2">
    <property type="entry name" value="3-OXOACYL-[ACYL-CARRIER-PROTEIN] REDUCTASE FABG"/>
    <property type="match status" value="1"/>
</dbReference>
<protein>
    <submittedName>
        <fullName evidence="3">3-oxoacyl-[acyl-carrier protein] reductase</fullName>
        <ecNumber evidence="3">1.1.1.100</ecNumber>
    </submittedName>
</protein>
<evidence type="ECO:0000313" key="3">
    <source>
        <dbReference type="EMBL" id="NIJ58879.1"/>
    </source>
</evidence>
<evidence type="ECO:0000313" key="4">
    <source>
        <dbReference type="Proteomes" id="UP001429580"/>
    </source>
</evidence>
<dbReference type="PANTHER" id="PTHR42879">
    <property type="entry name" value="3-OXOACYL-(ACYL-CARRIER-PROTEIN) REDUCTASE"/>
    <property type="match status" value="1"/>
</dbReference>
<comment type="similarity">
    <text evidence="1">Belongs to the short-chain dehydrogenases/reductases (SDR) family.</text>
</comment>
<organism evidence="3 4">
    <name type="scientific">Pseudochelatococcus lubricantis</name>
    <dbReference type="NCBI Taxonomy" id="1538102"/>
    <lineage>
        <taxon>Bacteria</taxon>
        <taxon>Pseudomonadati</taxon>
        <taxon>Pseudomonadota</taxon>
        <taxon>Alphaproteobacteria</taxon>
        <taxon>Hyphomicrobiales</taxon>
        <taxon>Chelatococcaceae</taxon>
        <taxon>Pseudochelatococcus</taxon>
    </lineage>
</organism>
<dbReference type="InterPro" id="IPR050259">
    <property type="entry name" value="SDR"/>
</dbReference>
<dbReference type="RefSeq" id="WP_166953694.1">
    <property type="nucleotide sequence ID" value="NZ_JAASQI010000006.1"/>
</dbReference>
<feature type="domain" description="Ketoreductase" evidence="2">
    <location>
        <begin position="3"/>
        <end position="187"/>
    </location>
</feature>
<dbReference type="InterPro" id="IPR002347">
    <property type="entry name" value="SDR_fam"/>
</dbReference>
<dbReference type="EMBL" id="JAASQI010000006">
    <property type="protein sequence ID" value="NIJ58879.1"/>
    <property type="molecule type" value="Genomic_DNA"/>
</dbReference>
<dbReference type="PRINTS" id="PR00080">
    <property type="entry name" value="SDRFAMILY"/>
</dbReference>
<name>A0ABX0V108_9HYPH</name>
<dbReference type="EC" id="1.1.1.100" evidence="3"/>
<dbReference type="PRINTS" id="PR00081">
    <property type="entry name" value="GDHRDH"/>
</dbReference>
<evidence type="ECO:0000256" key="1">
    <source>
        <dbReference type="ARBA" id="ARBA00006484"/>
    </source>
</evidence>
<keyword evidence="4" id="KW-1185">Reference proteome</keyword>
<evidence type="ECO:0000259" key="2">
    <source>
        <dbReference type="SMART" id="SM00822"/>
    </source>
</evidence>
<dbReference type="InterPro" id="IPR020904">
    <property type="entry name" value="Sc_DH/Rdtase_CS"/>
</dbReference>
<dbReference type="GO" id="GO:0004316">
    <property type="term" value="F:3-oxoacyl-[acyl-carrier-protein] reductase (NADPH) activity"/>
    <property type="evidence" value="ECO:0007669"/>
    <property type="project" value="UniProtKB-EC"/>
</dbReference>
<reference evidence="3 4" key="1">
    <citation type="submission" date="2020-03" db="EMBL/GenBank/DDBJ databases">
        <title>Genomic Encyclopedia of Type Strains, Phase IV (KMG-IV): sequencing the most valuable type-strain genomes for metagenomic binning, comparative biology and taxonomic classification.</title>
        <authorList>
            <person name="Goeker M."/>
        </authorList>
    </citation>
    <scope>NUCLEOTIDE SEQUENCE [LARGE SCALE GENOMIC DNA]</scope>
    <source>
        <strain evidence="3 4">DSM 103870</strain>
    </source>
</reference>
<gene>
    <name evidence="3" type="ORF">FHS82_002734</name>
</gene>
<dbReference type="Gene3D" id="3.40.50.720">
    <property type="entry name" value="NAD(P)-binding Rossmann-like Domain"/>
    <property type="match status" value="1"/>
</dbReference>
<dbReference type="Pfam" id="PF13561">
    <property type="entry name" value="adh_short_C2"/>
    <property type="match status" value="1"/>
</dbReference>
<keyword evidence="3" id="KW-0560">Oxidoreductase</keyword>
<dbReference type="Proteomes" id="UP001429580">
    <property type="component" value="Unassembled WGS sequence"/>
</dbReference>
<dbReference type="SMART" id="SM00822">
    <property type="entry name" value="PKS_KR"/>
    <property type="match status" value="1"/>
</dbReference>